<evidence type="ECO:0000313" key="1">
    <source>
        <dbReference type="EMBL" id="KAK4382636.1"/>
    </source>
</evidence>
<dbReference type="Proteomes" id="UP001289374">
    <property type="component" value="Unassembled WGS sequence"/>
</dbReference>
<keyword evidence="2" id="KW-1185">Reference proteome</keyword>
<organism evidence="1 2">
    <name type="scientific">Sesamum angolense</name>
    <dbReference type="NCBI Taxonomy" id="2727404"/>
    <lineage>
        <taxon>Eukaryota</taxon>
        <taxon>Viridiplantae</taxon>
        <taxon>Streptophyta</taxon>
        <taxon>Embryophyta</taxon>
        <taxon>Tracheophyta</taxon>
        <taxon>Spermatophyta</taxon>
        <taxon>Magnoliopsida</taxon>
        <taxon>eudicotyledons</taxon>
        <taxon>Gunneridae</taxon>
        <taxon>Pentapetalae</taxon>
        <taxon>asterids</taxon>
        <taxon>lamiids</taxon>
        <taxon>Lamiales</taxon>
        <taxon>Pedaliaceae</taxon>
        <taxon>Sesamum</taxon>
    </lineage>
</organism>
<dbReference type="EMBL" id="JACGWL010000665">
    <property type="protein sequence ID" value="KAK4382636.1"/>
    <property type="molecule type" value="Genomic_DNA"/>
</dbReference>
<dbReference type="AlphaFoldDB" id="A0AAE1T718"/>
<protein>
    <recommendedName>
        <fullName evidence="3">Reverse transcriptase domain-containing protein</fullName>
    </recommendedName>
</protein>
<reference evidence="1" key="2">
    <citation type="journal article" date="2024" name="Plant">
        <title>Genomic evolution and insights into agronomic trait innovations of Sesamum species.</title>
        <authorList>
            <person name="Miao H."/>
            <person name="Wang L."/>
            <person name="Qu L."/>
            <person name="Liu H."/>
            <person name="Sun Y."/>
            <person name="Le M."/>
            <person name="Wang Q."/>
            <person name="Wei S."/>
            <person name="Zheng Y."/>
            <person name="Lin W."/>
            <person name="Duan Y."/>
            <person name="Cao H."/>
            <person name="Xiong S."/>
            <person name="Wang X."/>
            <person name="Wei L."/>
            <person name="Li C."/>
            <person name="Ma Q."/>
            <person name="Ju M."/>
            <person name="Zhao R."/>
            <person name="Li G."/>
            <person name="Mu C."/>
            <person name="Tian Q."/>
            <person name="Mei H."/>
            <person name="Zhang T."/>
            <person name="Gao T."/>
            <person name="Zhang H."/>
        </authorList>
    </citation>
    <scope>NUCLEOTIDE SEQUENCE</scope>
    <source>
        <strain evidence="1">K16</strain>
    </source>
</reference>
<proteinExistence type="predicted"/>
<name>A0AAE1T718_9LAMI</name>
<evidence type="ECO:0000313" key="2">
    <source>
        <dbReference type="Proteomes" id="UP001289374"/>
    </source>
</evidence>
<comment type="caution">
    <text evidence="1">The sequence shown here is derived from an EMBL/GenBank/DDBJ whole genome shotgun (WGS) entry which is preliminary data.</text>
</comment>
<dbReference type="PANTHER" id="PTHR33116:SF78">
    <property type="entry name" value="OS12G0587133 PROTEIN"/>
    <property type="match status" value="1"/>
</dbReference>
<evidence type="ECO:0008006" key="3">
    <source>
        <dbReference type="Google" id="ProtNLM"/>
    </source>
</evidence>
<dbReference type="PANTHER" id="PTHR33116">
    <property type="entry name" value="REVERSE TRANSCRIPTASE ZINC-BINDING DOMAIN-CONTAINING PROTEIN-RELATED-RELATED"/>
    <property type="match status" value="1"/>
</dbReference>
<accession>A0AAE1T718</accession>
<gene>
    <name evidence="1" type="ORF">Sango_2853700</name>
</gene>
<reference evidence="1" key="1">
    <citation type="submission" date="2020-06" db="EMBL/GenBank/DDBJ databases">
        <authorList>
            <person name="Li T."/>
            <person name="Hu X."/>
            <person name="Zhang T."/>
            <person name="Song X."/>
            <person name="Zhang H."/>
            <person name="Dai N."/>
            <person name="Sheng W."/>
            <person name="Hou X."/>
            <person name="Wei L."/>
        </authorList>
    </citation>
    <scope>NUCLEOTIDE SEQUENCE</scope>
    <source>
        <strain evidence="1">K16</strain>
        <tissue evidence="1">Leaf</tissue>
    </source>
</reference>
<sequence length="426" mass="48714">MWADHSDFISIVEDGWSLNVEGTPQFKLCRKLKVLKSSLKAFNSLHYSHISVRVKEADLALQDAQLQLESNPGDPAVQDSLWDLRKKEFIAFYTSLLGIAVQAQPVDDDVFEWGAMLFLEHTSNVCRTVTPSETDFSPALEHLIDISQEAFVGGRDITNNIFLAQEMVQQYSRKRISPRCSINIDLSRAFDSISWMFLSRVFMGEERPRARRLDITDPIPSLHGVFFMTDQEKTSNSNFNFHPKCEKLKIIHLLFANNFMFFSGCDLPSIHILMKCLQKFKGISSLAINTSKSSIFTAGIQNDVLDGILARTKFARGDMSVRLQEWTAKSLSFAGRLELIHVVIQDKLWVKWVNEVYLRSVSLWDWQPKKGDSLLLRRLADIQDIVVTAFGSSEAAVQRMTEWSNIKGVETSKVYQYFRLKLTRQP</sequence>